<comment type="caution">
    <text evidence="1">The sequence shown here is derived from an EMBL/GenBank/DDBJ whole genome shotgun (WGS) entry which is preliminary data.</text>
</comment>
<reference evidence="1" key="1">
    <citation type="journal article" date="2021" name="Vet Sci">
        <title>O-Serogroups and Pathovirotypes of Escherichia coli Isolated from Post-Weaning Piglets Showing Diarrhoea and/or Oedema in South Korea.</title>
        <authorList>
            <person name="Byun J.W."/>
            <person name="Moon B.Y."/>
            <person name="Do K.H."/>
            <person name="Lee K."/>
            <person name="Lee H.Y."/>
            <person name="Kim W.I."/>
            <person name="So B."/>
            <person name="Lee W.K."/>
        </authorList>
    </citation>
    <scope>NUCLEOTIDE SEQUENCE</scope>
    <source>
        <strain evidence="1">84/14</strain>
    </source>
</reference>
<protein>
    <submittedName>
        <fullName evidence="1">Uncharacterized protein</fullName>
    </submittedName>
</protein>
<dbReference type="RefSeq" id="WP_267992150.1">
    <property type="nucleotide sequence ID" value="NZ_JAPQFC010000734.1"/>
</dbReference>
<evidence type="ECO:0000313" key="1">
    <source>
        <dbReference type="EMBL" id="MCY6524930.1"/>
    </source>
</evidence>
<dbReference type="Proteomes" id="UP001077788">
    <property type="component" value="Unassembled WGS sequence"/>
</dbReference>
<feature type="non-terminal residue" evidence="1">
    <location>
        <position position="1"/>
    </location>
</feature>
<name>A0A9Q4DKU1_ACTPL</name>
<dbReference type="InterPro" id="IPR021109">
    <property type="entry name" value="Peptidase_aspartic_dom_sf"/>
</dbReference>
<evidence type="ECO:0000313" key="2">
    <source>
        <dbReference type="Proteomes" id="UP001077788"/>
    </source>
</evidence>
<dbReference type="AlphaFoldDB" id="A0A9Q4DKU1"/>
<dbReference type="EMBL" id="JAPQFC010000734">
    <property type="protein sequence ID" value="MCY6524930.1"/>
    <property type="molecule type" value="Genomic_DNA"/>
</dbReference>
<proteinExistence type="predicted"/>
<dbReference type="Gene3D" id="2.40.70.10">
    <property type="entry name" value="Acid Proteases"/>
    <property type="match status" value="1"/>
</dbReference>
<accession>A0A9Q4DKU1</accession>
<organism evidence="1 2">
    <name type="scientific">Actinobacillus pleuropneumoniae</name>
    <name type="common">Haemophilus pleuropneumoniae</name>
    <dbReference type="NCBI Taxonomy" id="715"/>
    <lineage>
        <taxon>Bacteria</taxon>
        <taxon>Pseudomonadati</taxon>
        <taxon>Pseudomonadota</taxon>
        <taxon>Gammaproteobacteria</taxon>
        <taxon>Pasteurellales</taxon>
        <taxon>Pasteurellaceae</taxon>
        <taxon>Actinobacillus</taxon>
    </lineage>
</organism>
<sequence>PPFLLSFEVFNKNLHNYVVDSGASSNILPKTFCAKLNVQPQKSAKRIVQLDRSQVEVVG</sequence>
<reference evidence="1" key="2">
    <citation type="submission" date="2022-12" db="EMBL/GenBank/DDBJ databases">
        <authorList>
            <person name="Kardos G."/>
            <person name="Sarkozi R."/>
            <person name="Laczko L."/>
            <person name="Marton S."/>
            <person name="Makrai L."/>
            <person name="Banyai K."/>
            <person name="Fodor L."/>
        </authorList>
    </citation>
    <scope>NUCLEOTIDE SEQUENCE</scope>
    <source>
        <strain evidence="1">84/14</strain>
    </source>
</reference>
<gene>
    <name evidence="1" type="ORF">OYG11_12035</name>
</gene>